<sequence length="213" mass="24247">MLAVIKCFVKGNKGGSYGRPWSKKDHEPAYTNSHTLLDETEHSRAKVLHVELVRFADELGRRVDVGETTYYLRYGFNCLQMKPGYYAISTIKKAGLFGWSVRLRGLKYGRKSGEFQMPRGGIMVARKPAVCLGTLCFRFKGLHLGGYKHTQASPKFFDVTRHFEIKSMLLQTFQQKKQAVCCVFRGRILSCGQYVSNKITFLGKKICQRKNTG</sequence>
<comment type="caution">
    <text evidence="1">The sequence shown here is derived from an EMBL/GenBank/DDBJ whole genome shotgun (WGS) entry which is preliminary data.</text>
</comment>
<name>A0ABT1L546_9GAMM</name>
<evidence type="ECO:0000313" key="1">
    <source>
        <dbReference type="EMBL" id="MCP8352219.1"/>
    </source>
</evidence>
<evidence type="ECO:0000313" key="2">
    <source>
        <dbReference type="Proteomes" id="UP001320768"/>
    </source>
</evidence>
<reference evidence="1 2" key="1">
    <citation type="journal article" date="2022" name="Nat. Microbiol.">
        <title>The microbiome of a bacterivorous marine choanoflagellate contains a resource-demanding obligate bacterial associate.</title>
        <authorList>
            <person name="Needham D.M."/>
            <person name="Poirier C."/>
            <person name="Bachy C."/>
            <person name="George E.E."/>
            <person name="Wilken S."/>
            <person name="Yung C.C.M."/>
            <person name="Limardo A.J."/>
            <person name="Morando M."/>
            <person name="Sudek L."/>
            <person name="Malmstrom R.R."/>
            <person name="Keeling P.J."/>
            <person name="Santoro A.E."/>
            <person name="Worden A.Z."/>
        </authorList>
    </citation>
    <scope>NUCLEOTIDE SEQUENCE [LARGE SCALE GENOMIC DNA]</scope>
    <source>
        <strain evidence="1 2">Comchoano-2</strain>
    </source>
</reference>
<proteinExistence type="predicted"/>
<dbReference type="RefSeq" id="WP_258569328.1">
    <property type="nucleotide sequence ID" value="NZ_JAKUDN010000002.1"/>
</dbReference>
<protein>
    <submittedName>
        <fullName evidence="1">Uncharacterized protein</fullName>
    </submittedName>
</protein>
<accession>A0ABT1L546</accession>
<dbReference type="EMBL" id="JAKUDN010000002">
    <property type="protein sequence ID" value="MCP8352219.1"/>
    <property type="molecule type" value="Genomic_DNA"/>
</dbReference>
<organism evidence="1 2">
    <name type="scientific">Candidatus Synchoanobacter obligatus</name>
    <dbReference type="NCBI Taxonomy" id="2919597"/>
    <lineage>
        <taxon>Bacteria</taxon>
        <taxon>Pseudomonadati</taxon>
        <taxon>Pseudomonadota</taxon>
        <taxon>Gammaproteobacteria</taxon>
        <taxon>Candidatus Comchoanobacterales</taxon>
        <taxon>Candidatus Comchoanobacteraceae</taxon>
        <taxon>Candidatus Synchoanobacter</taxon>
    </lineage>
</organism>
<gene>
    <name evidence="1" type="ORF">MKS91_02825</name>
</gene>
<keyword evidence="2" id="KW-1185">Reference proteome</keyword>
<dbReference type="Proteomes" id="UP001320768">
    <property type="component" value="Unassembled WGS sequence"/>
</dbReference>